<accession>A0AAN6X3T3</accession>
<feature type="region of interest" description="Disordered" evidence="5">
    <location>
        <begin position="159"/>
        <end position="191"/>
    </location>
</feature>
<evidence type="ECO:0000313" key="7">
    <source>
        <dbReference type="EMBL" id="KAK4192853.1"/>
    </source>
</evidence>
<comment type="caution">
    <text evidence="7">The sequence shown here is derived from an EMBL/GenBank/DDBJ whole genome shotgun (WGS) entry which is preliminary data.</text>
</comment>
<name>A0AAN6X3T3_9PEZI</name>
<dbReference type="InterPro" id="IPR017939">
    <property type="entry name" value="G-Glutamylcylcotransferase"/>
</dbReference>
<protein>
    <recommendedName>
        <fullName evidence="1">gamma-glutamylcyclotransferase</fullName>
        <ecNumber evidence="1">4.3.2.9</ecNumber>
    </recommendedName>
</protein>
<evidence type="ECO:0000256" key="1">
    <source>
        <dbReference type="ARBA" id="ARBA00012346"/>
    </source>
</evidence>
<reference evidence="7" key="1">
    <citation type="journal article" date="2023" name="Mol. Phylogenet. Evol.">
        <title>Genome-scale phylogeny and comparative genomics of the fungal order Sordariales.</title>
        <authorList>
            <person name="Hensen N."/>
            <person name="Bonometti L."/>
            <person name="Westerberg I."/>
            <person name="Brannstrom I.O."/>
            <person name="Guillou S."/>
            <person name="Cros-Aarteil S."/>
            <person name="Calhoun S."/>
            <person name="Haridas S."/>
            <person name="Kuo A."/>
            <person name="Mondo S."/>
            <person name="Pangilinan J."/>
            <person name="Riley R."/>
            <person name="LaButti K."/>
            <person name="Andreopoulos B."/>
            <person name="Lipzen A."/>
            <person name="Chen C."/>
            <person name="Yan M."/>
            <person name="Daum C."/>
            <person name="Ng V."/>
            <person name="Clum A."/>
            <person name="Steindorff A."/>
            <person name="Ohm R.A."/>
            <person name="Martin F."/>
            <person name="Silar P."/>
            <person name="Natvig D.O."/>
            <person name="Lalanne C."/>
            <person name="Gautier V."/>
            <person name="Ament-Velasquez S.L."/>
            <person name="Kruys A."/>
            <person name="Hutchinson M.I."/>
            <person name="Powell A.J."/>
            <person name="Barry K."/>
            <person name="Miller A.N."/>
            <person name="Grigoriev I.V."/>
            <person name="Debuchy R."/>
            <person name="Gladieux P."/>
            <person name="Hiltunen Thoren M."/>
            <person name="Johannesson H."/>
        </authorList>
    </citation>
    <scope>NUCLEOTIDE SEQUENCE</scope>
    <source>
        <strain evidence="7">PSN309</strain>
    </source>
</reference>
<dbReference type="PANTHER" id="PTHR12935:SF0">
    <property type="entry name" value="GAMMA-GLUTAMYLCYCLOTRANSFERASE"/>
    <property type="match status" value="1"/>
</dbReference>
<feature type="transmembrane region" description="Helical" evidence="6">
    <location>
        <begin position="350"/>
        <end position="369"/>
    </location>
</feature>
<sequence>MGASFHQASSASVAQGSLQPGPETKEDTAIWSLRHIEVLWSWAARPKASRPAYSPVSSIPYTSANRLAEPDASPQNFPSEPILATAAANDGTRPTPPTVLYLAYGSNMCAKTFLGMRGIRPITQLNVSAPSLDLTFDLPGLPYKEPCFANTAIRKLPEKPPKLPPVPELPLPPSPPTPAPPHPPFPTSNGAPTWNKGLYGVVYEVTKEDYAKIVATEGGGASYHDIYVPCIPLPPPVGVPEKPKLPIPKPFFARTLYAPRLPDVPDHPPPPGKEDASDGPDEDPKKPEPPSWFKKLLLPVRRPSPDYAQPSARYLELLVTGAQEHELPMDYQRYLQGLQAYTITTCRQRIGQVLFFGFWAPLFVTMMFGNRILSDKQGKAPSWWAAVSTILINLVWMSYDNIAKPLFGDGERTMEEEESVRIPAQTFWGRWVRSSEKGSDEEKRCLLMSA</sequence>
<proteinExistence type="predicted"/>
<feature type="transmembrane region" description="Helical" evidence="6">
    <location>
        <begin position="381"/>
        <end position="399"/>
    </location>
</feature>
<feature type="active site" description="Proton acceptor" evidence="3">
    <location>
        <position position="217"/>
    </location>
</feature>
<reference evidence="7" key="2">
    <citation type="submission" date="2023-05" db="EMBL/GenBank/DDBJ databases">
        <authorList>
            <consortium name="Lawrence Berkeley National Laboratory"/>
            <person name="Steindorff A."/>
            <person name="Hensen N."/>
            <person name="Bonometti L."/>
            <person name="Westerberg I."/>
            <person name="Brannstrom I.O."/>
            <person name="Guillou S."/>
            <person name="Cros-Aarteil S."/>
            <person name="Calhoun S."/>
            <person name="Haridas S."/>
            <person name="Kuo A."/>
            <person name="Mondo S."/>
            <person name="Pangilinan J."/>
            <person name="Riley R."/>
            <person name="Labutti K."/>
            <person name="Andreopoulos B."/>
            <person name="Lipzen A."/>
            <person name="Chen C."/>
            <person name="Yanf M."/>
            <person name="Daum C."/>
            <person name="Ng V."/>
            <person name="Clum A."/>
            <person name="Ohm R."/>
            <person name="Martin F."/>
            <person name="Silar P."/>
            <person name="Natvig D."/>
            <person name="Lalanne C."/>
            <person name="Gautier V."/>
            <person name="Ament-Velasquez S.L."/>
            <person name="Kruys A."/>
            <person name="Hutchinson M.I."/>
            <person name="Powell A.J."/>
            <person name="Barry K."/>
            <person name="Miller A.N."/>
            <person name="Grigoriev I.V."/>
            <person name="Debuchy R."/>
            <person name="Gladieux P."/>
            <person name="Thoren M.H."/>
            <person name="Johannesson H."/>
        </authorList>
    </citation>
    <scope>NUCLEOTIDE SEQUENCE</scope>
    <source>
        <strain evidence="7">PSN309</strain>
    </source>
</reference>
<feature type="binding site" evidence="4">
    <location>
        <begin position="101"/>
        <end position="106"/>
    </location>
    <ligand>
        <name>substrate</name>
    </ligand>
</feature>
<feature type="binding site" evidence="4">
    <location>
        <position position="314"/>
    </location>
    <ligand>
        <name>substrate</name>
    </ligand>
</feature>
<dbReference type="GO" id="GO:0003839">
    <property type="term" value="F:gamma-glutamylcyclotransferase activity"/>
    <property type="evidence" value="ECO:0007669"/>
    <property type="project" value="UniProtKB-EC"/>
</dbReference>
<dbReference type="Gene3D" id="3.10.490.10">
    <property type="entry name" value="Gamma-glutamyl cyclotransferase-like"/>
    <property type="match status" value="1"/>
</dbReference>
<feature type="compositionally biased region" description="Basic and acidic residues" evidence="5">
    <location>
        <begin position="272"/>
        <end position="288"/>
    </location>
</feature>
<dbReference type="Proteomes" id="UP001302126">
    <property type="component" value="Unassembled WGS sequence"/>
</dbReference>
<keyword evidence="6" id="KW-1133">Transmembrane helix</keyword>
<feature type="compositionally biased region" description="Pro residues" evidence="5">
    <location>
        <begin position="162"/>
        <end position="186"/>
    </location>
</feature>
<keyword evidence="2" id="KW-0456">Lyase</keyword>
<dbReference type="AlphaFoldDB" id="A0AAN6X3T3"/>
<feature type="region of interest" description="Disordered" evidence="5">
    <location>
        <begin position="259"/>
        <end position="292"/>
    </location>
</feature>
<feature type="compositionally biased region" description="Polar residues" evidence="5">
    <location>
        <begin position="1"/>
        <end position="18"/>
    </location>
</feature>
<evidence type="ECO:0000256" key="5">
    <source>
        <dbReference type="SAM" id="MobiDB-lite"/>
    </source>
</evidence>
<keyword evidence="6" id="KW-0812">Transmembrane</keyword>
<dbReference type="EC" id="4.3.2.9" evidence="1"/>
<evidence type="ECO:0000313" key="8">
    <source>
        <dbReference type="Proteomes" id="UP001302126"/>
    </source>
</evidence>
<feature type="region of interest" description="Disordered" evidence="5">
    <location>
        <begin position="1"/>
        <end position="24"/>
    </location>
</feature>
<keyword evidence="8" id="KW-1185">Reference proteome</keyword>
<evidence type="ECO:0000256" key="3">
    <source>
        <dbReference type="PIRSR" id="PIRSR617939-1"/>
    </source>
</evidence>
<evidence type="ECO:0000256" key="4">
    <source>
        <dbReference type="PIRSR" id="PIRSR617939-2"/>
    </source>
</evidence>
<evidence type="ECO:0000256" key="2">
    <source>
        <dbReference type="ARBA" id="ARBA00023239"/>
    </source>
</evidence>
<organism evidence="7 8">
    <name type="scientific">Podospora australis</name>
    <dbReference type="NCBI Taxonomy" id="1536484"/>
    <lineage>
        <taxon>Eukaryota</taxon>
        <taxon>Fungi</taxon>
        <taxon>Dikarya</taxon>
        <taxon>Ascomycota</taxon>
        <taxon>Pezizomycotina</taxon>
        <taxon>Sordariomycetes</taxon>
        <taxon>Sordariomycetidae</taxon>
        <taxon>Sordariales</taxon>
        <taxon>Podosporaceae</taxon>
        <taxon>Podospora</taxon>
    </lineage>
</organism>
<dbReference type="EMBL" id="MU864353">
    <property type="protein sequence ID" value="KAK4192853.1"/>
    <property type="molecule type" value="Genomic_DNA"/>
</dbReference>
<keyword evidence="6" id="KW-0472">Membrane</keyword>
<evidence type="ECO:0000256" key="6">
    <source>
        <dbReference type="SAM" id="Phobius"/>
    </source>
</evidence>
<dbReference type="PANTHER" id="PTHR12935">
    <property type="entry name" value="GAMMA-GLUTAMYLCYCLOTRANSFERASE"/>
    <property type="match status" value="1"/>
</dbReference>
<gene>
    <name evidence="7" type="ORF">QBC35DRAFT_483556</name>
</gene>